<name>W0DVA6_9GAMM</name>
<sequence length="638" mass="70763">MSEPIKTEANNTTAKKLAAPKGWVRWSGVMLLAGLLVVGGGLTYVVSQWALKAQLERAASAAWGAKVDIASLRFGLTPLGMELRGLAITDTHNTMQNALVIDRIAFDLNLYHLVVGRTVIEQARITGVAFDQPRSRDGALPIRSDAQSESSRVERLAESVPLPNLALPDPDTILSRESLQTLEQSQALAAQLEQIKTEWQSLQPNLPTPARLAEYQTRLAALLEGDLSDVSQIPQRQQALAELQAQWQQDQQTLARARSLFDEQMPGIRASIRSLPGLPAADARRLLATYTLDEQGLSNMTYLLFGETIQGYLDQGLGLYHRAQPLIAWWQNYRAEAQAAAESAAATGPARWEGEYIAFTEYDPQPDFMLKALEVSAELANGPMRGEIKFLNFDHPTSQQPIEFEFSLTQAAQVSPWQLVGQVDGRGKDWVSDARFNWLDYAIEDWQLVDSASLPVVMQSALADWTGRLQLTNLERIDASLVMQYQQAKLDVSQSDSATVLRLLQPIFSGVDSFKVEAGLVGSPWAPRLSASSDLDRRFASGLRQVMQQEIAQLQQQLTQEIESRLAEAMAPLDAQLASLNLDQAELMSLVQGYAGLDQQGDQQRRALERQLQQQAEDEVRGRAEQELRQRLPNPFGR</sequence>
<protein>
    <recommendedName>
        <fullName evidence="5">TIGR03545 family protein</fullName>
    </recommendedName>
</protein>
<evidence type="ECO:0008006" key="5">
    <source>
        <dbReference type="Google" id="ProtNLM"/>
    </source>
</evidence>
<keyword evidence="2" id="KW-0812">Transmembrane</keyword>
<proteinExistence type="predicted"/>
<dbReference type="Proteomes" id="UP000005380">
    <property type="component" value="Chromosome"/>
</dbReference>
<feature type="region of interest" description="Disordered" evidence="1">
    <location>
        <begin position="611"/>
        <end position="638"/>
    </location>
</feature>
<evidence type="ECO:0000256" key="1">
    <source>
        <dbReference type="SAM" id="MobiDB-lite"/>
    </source>
</evidence>
<gene>
    <name evidence="3" type="ORF">THIAE_09240</name>
</gene>
<feature type="transmembrane region" description="Helical" evidence="2">
    <location>
        <begin position="26"/>
        <end position="47"/>
    </location>
</feature>
<dbReference type="EMBL" id="CP007030">
    <property type="protein sequence ID" value="AHF02377.1"/>
    <property type="molecule type" value="Genomic_DNA"/>
</dbReference>
<dbReference type="KEGG" id="tao:THIAE_09240"/>
<dbReference type="HOGENOM" id="CLU_428897_0_0_6"/>
<dbReference type="AlphaFoldDB" id="W0DVA6"/>
<reference evidence="3 4" key="1">
    <citation type="submission" date="2013-12" db="EMBL/GenBank/DDBJ databases">
        <authorList>
            <consortium name="DOE Joint Genome Institute"/>
            <person name="Kappler U."/>
            <person name="Huntemann M."/>
            <person name="Han J."/>
            <person name="Chen A."/>
            <person name="Kyrpides N."/>
            <person name="Mavromatis K."/>
            <person name="Markowitz V."/>
            <person name="Palaniappan K."/>
            <person name="Ivanova N."/>
            <person name="Schaumberg A."/>
            <person name="Pati A."/>
            <person name="Liolios K."/>
            <person name="Nordberg H.P."/>
            <person name="Cantor M.N."/>
            <person name="Hua S.X."/>
            <person name="Woyke T."/>
        </authorList>
    </citation>
    <scope>NUCLEOTIDE SEQUENCE [LARGE SCALE GENOMIC DNA]</scope>
    <source>
        <strain evidence="4">AL2</strain>
    </source>
</reference>
<evidence type="ECO:0000313" key="4">
    <source>
        <dbReference type="Proteomes" id="UP000005380"/>
    </source>
</evidence>
<dbReference type="STRING" id="717772.THIAE_09240"/>
<organism evidence="3 4">
    <name type="scientific">Thiomicrospira aerophila AL3</name>
    <dbReference type="NCBI Taxonomy" id="717772"/>
    <lineage>
        <taxon>Bacteria</taxon>
        <taxon>Pseudomonadati</taxon>
        <taxon>Pseudomonadota</taxon>
        <taxon>Gammaproteobacteria</taxon>
        <taxon>Thiotrichales</taxon>
        <taxon>Piscirickettsiaceae</taxon>
        <taxon>Thiomicrospira</taxon>
    </lineage>
</organism>
<feature type="compositionally biased region" description="Basic and acidic residues" evidence="1">
    <location>
        <begin position="618"/>
        <end position="630"/>
    </location>
</feature>
<evidence type="ECO:0000256" key="2">
    <source>
        <dbReference type="SAM" id="Phobius"/>
    </source>
</evidence>
<keyword evidence="4" id="KW-1185">Reference proteome</keyword>
<evidence type="ECO:0000313" key="3">
    <source>
        <dbReference type="EMBL" id="AHF02377.1"/>
    </source>
</evidence>
<dbReference type="InParanoid" id="W0DVA6"/>
<dbReference type="OrthoDB" id="5752177at2"/>
<keyword evidence="2" id="KW-0472">Membrane</keyword>
<accession>W0DVA6</accession>
<dbReference type="NCBIfam" id="TIGR03545">
    <property type="entry name" value="TIGR03545 family protein"/>
    <property type="match status" value="1"/>
</dbReference>
<keyword evidence="2" id="KW-1133">Transmembrane helix</keyword>
<dbReference type="InterPro" id="IPR019934">
    <property type="entry name" value="CHP03545"/>
</dbReference>
<dbReference type="eggNOG" id="COG2982">
    <property type="taxonomic scope" value="Bacteria"/>
</dbReference>
<dbReference type="RefSeq" id="WP_006460837.1">
    <property type="nucleotide sequence ID" value="NZ_CP007030.1"/>
</dbReference>